<dbReference type="InterPro" id="IPR017853">
    <property type="entry name" value="GH"/>
</dbReference>
<name>A0A4R7HYI4_9ACTN</name>
<evidence type="ECO:0000259" key="2">
    <source>
        <dbReference type="SMART" id="SM00642"/>
    </source>
</evidence>
<comment type="caution">
    <text evidence="3">The sequence shown here is derived from an EMBL/GenBank/DDBJ whole genome shotgun (WGS) entry which is preliminary data.</text>
</comment>
<dbReference type="Pfam" id="PF00128">
    <property type="entry name" value="Alpha-amylase"/>
    <property type="match status" value="1"/>
</dbReference>
<evidence type="ECO:0000256" key="1">
    <source>
        <dbReference type="ARBA" id="ARBA00008061"/>
    </source>
</evidence>
<dbReference type="InterPro" id="IPR006047">
    <property type="entry name" value="GH13_cat_dom"/>
</dbReference>
<dbReference type="PANTHER" id="PTHR10357:SF179">
    <property type="entry name" value="NEUTRAL AND BASIC AMINO ACID TRANSPORT PROTEIN RBAT"/>
    <property type="match status" value="1"/>
</dbReference>
<dbReference type="PANTHER" id="PTHR10357">
    <property type="entry name" value="ALPHA-AMYLASE FAMILY MEMBER"/>
    <property type="match status" value="1"/>
</dbReference>
<comment type="similarity">
    <text evidence="1">Belongs to the glycosyl hydrolase 13 family.</text>
</comment>
<dbReference type="GO" id="GO:0004556">
    <property type="term" value="F:alpha-amylase activity"/>
    <property type="evidence" value="ECO:0007669"/>
    <property type="project" value="TreeGrafter"/>
</dbReference>
<dbReference type="GO" id="GO:0009313">
    <property type="term" value="P:oligosaccharide catabolic process"/>
    <property type="evidence" value="ECO:0007669"/>
    <property type="project" value="TreeGrafter"/>
</dbReference>
<keyword evidence="4" id="KW-1185">Reference proteome</keyword>
<organism evidence="3 4">
    <name type="scientific">Ilumatobacter fluminis</name>
    <dbReference type="NCBI Taxonomy" id="467091"/>
    <lineage>
        <taxon>Bacteria</taxon>
        <taxon>Bacillati</taxon>
        <taxon>Actinomycetota</taxon>
        <taxon>Acidimicrobiia</taxon>
        <taxon>Acidimicrobiales</taxon>
        <taxon>Ilumatobacteraceae</taxon>
        <taxon>Ilumatobacter</taxon>
    </lineage>
</organism>
<protein>
    <submittedName>
        <fullName evidence="3">Alpha-glucosidase</fullName>
    </submittedName>
</protein>
<dbReference type="InterPro" id="IPR045857">
    <property type="entry name" value="O16G_dom_2"/>
</dbReference>
<evidence type="ECO:0000313" key="3">
    <source>
        <dbReference type="EMBL" id="TDT16161.1"/>
    </source>
</evidence>
<sequence>MSPQQTAVPDVHVPWWRRGTIYQVYPRSFADANGDGTGDVDGIRSKLPYLSDLGVDGIWISPWYPSPLADGGYDVADYRDINPMFGTLADAERLLDEAHELGIKVIVDLVPNHTSREHRWFQAALAAGSGSAERAMYMFRPGRGDDGELPPNNWRSVFGGPAWTRVDDGEWYLHLFDSSQPDLDWTNERVREEFDAIFRFWLDRGVDGFRIDVAHGMVKDPALPDLDGEQELLGTNFAVNHPHWDRDGVHEINRRWRAVLDEVDRDVMMVAEAWVVPEHLGLYLRPDEYHQSFNFDFLTADWGHDEARDAIVRALDAAQTVGSTPTWTLSNHDVMRHATRYGLPKGTDWRAWPLAGPADALDPVAGLRRAKAMTMLLMALPGSLYVYQGEELGLPDVWDLPTDVLDDPVWEDSGHTQKGRDGCRVPMPWTPDGTSYGFGSDGAWLPQPPVYGELAAAAQSGVDGSTLELYRAGLDLRKRYFEADEQLTWLDLGPDVLAFRRGTGAVCALNYGSDPVALPAGGLLLGSEPGMTAIEPETCVWVDPDLRPSLADRRRQREMRRPGSQR</sequence>
<dbReference type="SUPFAM" id="SSF51445">
    <property type="entry name" value="(Trans)glycosidases"/>
    <property type="match status" value="1"/>
</dbReference>
<reference evidence="3 4" key="1">
    <citation type="submission" date="2019-03" db="EMBL/GenBank/DDBJ databases">
        <title>Sequencing the genomes of 1000 actinobacteria strains.</title>
        <authorList>
            <person name="Klenk H.-P."/>
        </authorList>
    </citation>
    <scope>NUCLEOTIDE SEQUENCE [LARGE SCALE GENOMIC DNA]</scope>
    <source>
        <strain evidence="3 4">DSM 18936</strain>
    </source>
</reference>
<accession>A0A4R7HYI4</accession>
<dbReference type="Gene3D" id="3.20.20.80">
    <property type="entry name" value="Glycosidases"/>
    <property type="match status" value="2"/>
</dbReference>
<dbReference type="RefSeq" id="WP_133868559.1">
    <property type="nucleotide sequence ID" value="NZ_SOAU01000001.1"/>
</dbReference>
<dbReference type="AlphaFoldDB" id="A0A4R7HYI4"/>
<dbReference type="Gene3D" id="3.90.400.10">
    <property type="entry name" value="Oligo-1,6-glucosidase, Domain 2"/>
    <property type="match status" value="1"/>
</dbReference>
<dbReference type="EMBL" id="SOAU01000001">
    <property type="protein sequence ID" value="TDT16161.1"/>
    <property type="molecule type" value="Genomic_DNA"/>
</dbReference>
<dbReference type="CDD" id="cd11332">
    <property type="entry name" value="AmyAc_OligoGlu_TS"/>
    <property type="match status" value="1"/>
</dbReference>
<evidence type="ECO:0000313" key="4">
    <source>
        <dbReference type="Proteomes" id="UP000294558"/>
    </source>
</evidence>
<dbReference type="SMART" id="SM00642">
    <property type="entry name" value="Aamy"/>
    <property type="match status" value="1"/>
</dbReference>
<feature type="domain" description="Glycosyl hydrolase family 13 catalytic" evidence="2">
    <location>
        <begin position="23"/>
        <end position="424"/>
    </location>
</feature>
<gene>
    <name evidence="3" type="ORF">BDK89_1743</name>
</gene>
<proteinExistence type="inferred from homology"/>
<dbReference type="OrthoDB" id="9043248at2"/>
<dbReference type="Proteomes" id="UP000294558">
    <property type="component" value="Unassembled WGS sequence"/>
</dbReference>